<reference evidence="2" key="2">
    <citation type="journal article" date="2020" name="Nat. Commun.">
        <title>Large-scale genome sequencing of mycorrhizal fungi provides insights into the early evolution of symbiotic traits.</title>
        <authorList>
            <person name="Miyauchi S."/>
            <person name="Kiss E."/>
            <person name="Kuo A."/>
            <person name="Drula E."/>
            <person name="Kohler A."/>
            <person name="Sanchez-Garcia M."/>
            <person name="Morin E."/>
            <person name="Andreopoulos B."/>
            <person name="Barry K.W."/>
            <person name="Bonito G."/>
            <person name="Buee M."/>
            <person name="Carver A."/>
            <person name="Chen C."/>
            <person name="Cichocki N."/>
            <person name="Clum A."/>
            <person name="Culley D."/>
            <person name="Crous P.W."/>
            <person name="Fauchery L."/>
            <person name="Girlanda M."/>
            <person name="Hayes R.D."/>
            <person name="Keri Z."/>
            <person name="LaButti K."/>
            <person name="Lipzen A."/>
            <person name="Lombard V."/>
            <person name="Magnuson J."/>
            <person name="Maillard F."/>
            <person name="Murat C."/>
            <person name="Nolan M."/>
            <person name="Ohm R.A."/>
            <person name="Pangilinan J."/>
            <person name="Pereira M.F."/>
            <person name="Perotto S."/>
            <person name="Peter M."/>
            <person name="Pfister S."/>
            <person name="Riley R."/>
            <person name="Sitrit Y."/>
            <person name="Stielow J.B."/>
            <person name="Szollosi G."/>
            <person name="Zifcakova L."/>
            <person name="Stursova M."/>
            <person name="Spatafora J.W."/>
            <person name="Tedersoo L."/>
            <person name="Vaario L.M."/>
            <person name="Yamada A."/>
            <person name="Yan M."/>
            <person name="Wang P."/>
            <person name="Xu J."/>
            <person name="Bruns T."/>
            <person name="Baldrian P."/>
            <person name="Vilgalys R."/>
            <person name="Dunand C."/>
            <person name="Henrissat B."/>
            <person name="Grigoriev I.V."/>
            <person name="Hibbett D."/>
            <person name="Nagy L.G."/>
            <person name="Martin F.M."/>
        </authorList>
    </citation>
    <scope>NUCLEOTIDE SEQUENCE</scope>
    <source>
        <strain evidence="2">BED1</strain>
    </source>
</reference>
<keyword evidence="3" id="KW-1185">Reference proteome</keyword>
<name>A0AAD4BTK1_BOLED</name>
<dbReference type="Proteomes" id="UP001194468">
    <property type="component" value="Unassembled WGS sequence"/>
</dbReference>
<organism evidence="2 3">
    <name type="scientific">Boletus edulis BED1</name>
    <dbReference type="NCBI Taxonomy" id="1328754"/>
    <lineage>
        <taxon>Eukaryota</taxon>
        <taxon>Fungi</taxon>
        <taxon>Dikarya</taxon>
        <taxon>Basidiomycota</taxon>
        <taxon>Agaricomycotina</taxon>
        <taxon>Agaricomycetes</taxon>
        <taxon>Agaricomycetidae</taxon>
        <taxon>Boletales</taxon>
        <taxon>Boletineae</taxon>
        <taxon>Boletaceae</taxon>
        <taxon>Boletoideae</taxon>
        <taxon>Boletus</taxon>
    </lineage>
</organism>
<evidence type="ECO:0000313" key="2">
    <source>
        <dbReference type="EMBL" id="KAF8439284.1"/>
    </source>
</evidence>
<dbReference type="Pfam" id="PF12770">
    <property type="entry name" value="CHAT"/>
    <property type="match status" value="1"/>
</dbReference>
<dbReference type="EMBL" id="WHUW01000014">
    <property type="protein sequence ID" value="KAF8439284.1"/>
    <property type="molecule type" value="Genomic_DNA"/>
</dbReference>
<evidence type="ECO:0000313" key="3">
    <source>
        <dbReference type="Proteomes" id="UP001194468"/>
    </source>
</evidence>
<proteinExistence type="predicted"/>
<gene>
    <name evidence="2" type="ORF">L210DRAFT_3646061</name>
</gene>
<protein>
    <submittedName>
        <fullName evidence="2">CHAT domain-containing protein</fullName>
    </submittedName>
</protein>
<feature type="domain" description="CHAT" evidence="1">
    <location>
        <begin position="159"/>
        <end position="446"/>
    </location>
</feature>
<accession>A0AAD4BTK1</accession>
<reference evidence="2" key="1">
    <citation type="submission" date="2019-10" db="EMBL/GenBank/DDBJ databases">
        <authorList>
            <consortium name="DOE Joint Genome Institute"/>
            <person name="Kuo A."/>
            <person name="Miyauchi S."/>
            <person name="Kiss E."/>
            <person name="Drula E."/>
            <person name="Kohler A."/>
            <person name="Sanchez-Garcia M."/>
            <person name="Andreopoulos B."/>
            <person name="Barry K.W."/>
            <person name="Bonito G."/>
            <person name="Buee M."/>
            <person name="Carver A."/>
            <person name="Chen C."/>
            <person name="Cichocki N."/>
            <person name="Clum A."/>
            <person name="Culley D."/>
            <person name="Crous P.W."/>
            <person name="Fauchery L."/>
            <person name="Girlanda M."/>
            <person name="Hayes R."/>
            <person name="Keri Z."/>
            <person name="LaButti K."/>
            <person name="Lipzen A."/>
            <person name="Lombard V."/>
            <person name="Magnuson J."/>
            <person name="Maillard F."/>
            <person name="Morin E."/>
            <person name="Murat C."/>
            <person name="Nolan M."/>
            <person name="Ohm R."/>
            <person name="Pangilinan J."/>
            <person name="Pereira M."/>
            <person name="Perotto S."/>
            <person name="Peter M."/>
            <person name="Riley R."/>
            <person name="Sitrit Y."/>
            <person name="Stielow B."/>
            <person name="Szollosi G."/>
            <person name="Zifcakova L."/>
            <person name="Stursova M."/>
            <person name="Spatafora J.W."/>
            <person name="Tedersoo L."/>
            <person name="Vaario L.-M."/>
            <person name="Yamada A."/>
            <person name="Yan M."/>
            <person name="Wang P."/>
            <person name="Xu J."/>
            <person name="Bruns T."/>
            <person name="Baldrian P."/>
            <person name="Vilgalys R."/>
            <person name="Henrissat B."/>
            <person name="Grigoriev I.V."/>
            <person name="Hibbett D."/>
            <person name="Nagy L.G."/>
            <person name="Martin F.M."/>
        </authorList>
    </citation>
    <scope>NUCLEOTIDE SEQUENCE</scope>
    <source>
        <strain evidence="2">BED1</strain>
    </source>
</reference>
<evidence type="ECO:0000259" key="1">
    <source>
        <dbReference type="Pfam" id="PF12770"/>
    </source>
</evidence>
<dbReference type="AlphaFoldDB" id="A0AAD4BTK1"/>
<comment type="caution">
    <text evidence="2">The sequence shown here is derived from an EMBL/GenBank/DDBJ whole genome shotgun (WGS) entry which is preliminary data.</text>
</comment>
<dbReference type="InterPro" id="IPR024983">
    <property type="entry name" value="CHAT_dom"/>
</dbReference>
<sequence>MLRGADVVREAAAAALDFELPETAVEWLEQGRSIVWGELLQLRSTHEELSSAYPDHARRLRELSAALEDAGATRERSSSALLEHTGGADEGSLFTFAKQASSAMHRMEETRQEGADRLRTLAIERDDLLHEIRRFPGFERFLLQKEFSQFAGPVVGWQPFLSPLWKCVVKPVLDALAFSSPGDLSRIFWCPTGPFTFLPIHATGLYDPAHSPLGHQVYDFVVSSYVPSLSILALSRNPITPPSDDLRLLAVRQPPSDGQSPLPGVHKEVERIKAIIKNSPSARTSLLESSAGTVEEVLALMKETDWVHFACHGIQDTKDPTASGLCLADERRLKISDIIALSRPRGGLAFLSACQTATGYKDLSDEAIHIAAGMLFAGYGGVVGTMWSISDEIAPDVARDVYEQLLENGTRPDYREAALALHEAVGCLREDENVSFDEWIPFIHVGL</sequence>